<keyword evidence="1" id="KW-0103">Bromodomain</keyword>
<dbReference type="EMBL" id="UZAL01036001">
    <property type="protein sequence ID" value="VDP68900.1"/>
    <property type="molecule type" value="Genomic_DNA"/>
</dbReference>
<protein>
    <submittedName>
        <fullName evidence="2">Uncharacterized protein</fullName>
    </submittedName>
</protein>
<dbReference type="InterPro" id="IPR036427">
    <property type="entry name" value="Bromodomain-like_sf"/>
</dbReference>
<reference evidence="2 3" key="1">
    <citation type="submission" date="2018-11" db="EMBL/GenBank/DDBJ databases">
        <authorList>
            <consortium name="Pathogen Informatics"/>
        </authorList>
    </citation>
    <scope>NUCLEOTIDE SEQUENCE [LARGE SCALE GENOMIC DNA]</scope>
    <source>
        <strain>Denwood</strain>
        <strain evidence="3">Zambia</strain>
    </source>
</reference>
<dbReference type="GO" id="GO:0007010">
    <property type="term" value="P:cytoskeleton organization"/>
    <property type="evidence" value="ECO:0007669"/>
    <property type="project" value="TreeGrafter"/>
</dbReference>
<dbReference type="Proteomes" id="UP000269396">
    <property type="component" value="Unassembled WGS sequence"/>
</dbReference>
<dbReference type="GO" id="GO:0006357">
    <property type="term" value="P:regulation of transcription by RNA polymerase II"/>
    <property type="evidence" value="ECO:0007669"/>
    <property type="project" value="TreeGrafter"/>
</dbReference>
<dbReference type="Gene3D" id="1.20.920.10">
    <property type="entry name" value="Bromodomain-like"/>
    <property type="match status" value="1"/>
</dbReference>
<dbReference type="Pfam" id="PF00439">
    <property type="entry name" value="Bromodomain"/>
    <property type="match status" value="1"/>
</dbReference>
<dbReference type="PANTHER" id="PTHR16266:SF17">
    <property type="entry name" value="BRWD3"/>
    <property type="match status" value="1"/>
</dbReference>
<accession>A0A183PMG2</accession>
<evidence type="ECO:0000313" key="3">
    <source>
        <dbReference type="Proteomes" id="UP000269396"/>
    </source>
</evidence>
<dbReference type="SUPFAM" id="SSF47370">
    <property type="entry name" value="Bromodomain"/>
    <property type="match status" value="1"/>
</dbReference>
<dbReference type="AlphaFoldDB" id="A0A183PMG2"/>
<proteinExistence type="predicted"/>
<dbReference type="GO" id="GO:0008360">
    <property type="term" value="P:regulation of cell shape"/>
    <property type="evidence" value="ECO:0007669"/>
    <property type="project" value="TreeGrafter"/>
</dbReference>
<keyword evidence="3" id="KW-1185">Reference proteome</keyword>
<name>A0A183PMG2_9TREM</name>
<dbReference type="SMART" id="SM00297">
    <property type="entry name" value="BROMO"/>
    <property type="match status" value="1"/>
</dbReference>
<evidence type="ECO:0000256" key="1">
    <source>
        <dbReference type="ARBA" id="ARBA00023117"/>
    </source>
</evidence>
<dbReference type="GO" id="GO:0005634">
    <property type="term" value="C:nucleus"/>
    <property type="evidence" value="ECO:0007669"/>
    <property type="project" value="TreeGrafter"/>
</dbReference>
<dbReference type="STRING" id="31246.A0A183PMG2"/>
<organism evidence="2 3">
    <name type="scientific">Schistosoma mattheei</name>
    <dbReference type="NCBI Taxonomy" id="31246"/>
    <lineage>
        <taxon>Eukaryota</taxon>
        <taxon>Metazoa</taxon>
        <taxon>Spiralia</taxon>
        <taxon>Lophotrochozoa</taxon>
        <taxon>Platyhelminthes</taxon>
        <taxon>Trematoda</taxon>
        <taxon>Digenea</taxon>
        <taxon>Strigeidida</taxon>
        <taxon>Schistosomatoidea</taxon>
        <taxon>Schistosomatidae</taxon>
        <taxon>Schistosoma</taxon>
    </lineage>
</organism>
<sequence length="259" mass="29618">MYSFILGDMFICPVGGDSWWRGLVIRNLSDDDLSTLQPSTSLLEINNAMHSLNTTYLVRWLDENEPCYDGITSSGNDITINDNYSHNLLALSETNHTGSLNKLPDNIDHVNSWDMYKWYAESADIDNRSTNATDSEFTLYGGLVDGYIMQLDISEQFINPVDLAAYPDYLFINVYPVDLNFILNRLLNGFYRQSISIQSDFLQLLENTKRYNLPGSSIVKNAQFVYQLGLYCIENKVTCVSFFSFQCSIFFTLFVSYLV</sequence>
<evidence type="ECO:0000313" key="2">
    <source>
        <dbReference type="EMBL" id="VDP68900.1"/>
    </source>
</evidence>
<dbReference type="PANTHER" id="PTHR16266">
    <property type="entry name" value="WD REPEAT DOMAIN 9"/>
    <property type="match status" value="1"/>
</dbReference>
<dbReference type="PRINTS" id="PR00503">
    <property type="entry name" value="BROMODOMAIN"/>
</dbReference>
<gene>
    <name evidence="2" type="ORF">SMTD_LOCUS15548</name>
</gene>
<dbReference type="PROSITE" id="PS50014">
    <property type="entry name" value="BROMODOMAIN_2"/>
    <property type="match status" value="1"/>
</dbReference>
<dbReference type="InterPro" id="IPR052060">
    <property type="entry name" value="Bromo_WD_repeat"/>
</dbReference>
<dbReference type="InterPro" id="IPR001487">
    <property type="entry name" value="Bromodomain"/>
</dbReference>